<feature type="transmembrane region" description="Helical" evidence="1">
    <location>
        <begin position="62"/>
        <end position="86"/>
    </location>
</feature>
<keyword evidence="1" id="KW-0472">Membrane</keyword>
<feature type="transmembrane region" description="Helical" evidence="1">
    <location>
        <begin position="332"/>
        <end position="355"/>
    </location>
</feature>
<accession>A0A916ZDP9</accession>
<organism evidence="2 3">
    <name type="scientific">Aureimonas endophytica</name>
    <dbReference type="NCBI Taxonomy" id="2027858"/>
    <lineage>
        <taxon>Bacteria</taxon>
        <taxon>Pseudomonadati</taxon>
        <taxon>Pseudomonadota</taxon>
        <taxon>Alphaproteobacteria</taxon>
        <taxon>Hyphomicrobiales</taxon>
        <taxon>Aurantimonadaceae</taxon>
        <taxon>Aureimonas</taxon>
    </lineage>
</organism>
<feature type="transmembrane region" description="Helical" evidence="1">
    <location>
        <begin position="163"/>
        <end position="183"/>
    </location>
</feature>
<dbReference type="Pfam" id="PF16933">
    <property type="entry name" value="PelG"/>
    <property type="match status" value="1"/>
</dbReference>
<reference evidence="2" key="2">
    <citation type="submission" date="2020-09" db="EMBL/GenBank/DDBJ databases">
        <authorList>
            <person name="Sun Q."/>
            <person name="Zhou Y."/>
        </authorList>
    </citation>
    <scope>NUCLEOTIDE SEQUENCE</scope>
    <source>
        <strain evidence="2">CGMCC 1.15367</strain>
    </source>
</reference>
<feature type="transmembrane region" description="Helical" evidence="1">
    <location>
        <begin position="21"/>
        <end position="42"/>
    </location>
</feature>
<feature type="transmembrane region" description="Helical" evidence="1">
    <location>
        <begin position="234"/>
        <end position="254"/>
    </location>
</feature>
<reference evidence="2" key="1">
    <citation type="journal article" date="2014" name="Int. J. Syst. Evol. Microbiol.">
        <title>Complete genome sequence of Corynebacterium casei LMG S-19264T (=DSM 44701T), isolated from a smear-ripened cheese.</title>
        <authorList>
            <consortium name="US DOE Joint Genome Institute (JGI-PGF)"/>
            <person name="Walter F."/>
            <person name="Albersmeier A."/>
            <person name="Kalinowski J."/>
            <person name="Ruckert C."/>
        </authorList>
    </citation>
    <scope>NUCLEOTIDE SEQUENCE</scope>
    <source>
        <strain evidence="2">CGMCC 1.15367</strain>
    </source>
</reference>
<feature type="transmembrane region" description="Helical" evidence="1">
    <location>
        <begin position="422"/>
        <end position="442"/>
    </location>
</feature>
<dbReference type="InterPro" id="IPR031617">
    <property type="entry name" value="PelG"/>
</dbReference>
<name>A0A916ZDP9_9HYPH</name>
<sequence length="501" mass="52093">MAGIGFELRRMAREEGLLRPVASAGHGAFVAAGPWLLTILALKLVQAYLPASKAAAYDLQSLIIHVFCLSLLATGPVVTAGLRLCADDLYLGRPGRIRAVYLATQLVATLAGAALAFVVLGLVFGWRGEGLLAGCAATAATAGVWPAAAFGNAIRELGAITRAFVAGLGLSVAATLLAAEHGLGADVQALAFAAGLWLAGLLLTARILATFPAPMTSLAAPLRLLLGTFAARRAVVLGALASVVALWIDSWIFWLGPAGHVSASGLPTAPFYDSAMFVARLTMLPGLVLFVGAVDTGVFAAMRRFLETIEGHGTLARIEAERRALTEATNRLLLRLILVQALVSAIVVMLAPALVAPAGLLFQQVALLRYGALGAFFTTVFFAATTLLLLLGQEKRFLLAQVSFLAANAAGAVVTLRLGEIYYGFGALAAAAVAAVLAVALLHDALERVTLHTFERALDGARRPKPAAVRAPSRWPPVLAALRARLAGLAHHLPRSGKAPT</sequence>
<feature type="transmembrane region" description="Helical" evidence="1">
    <location>
        <begin position="397"/>
        <end position="416"/>
    </location>
</feature>
<dbReference type="RefSeq" id="WP_188906752.1">
    <property type="nucleotide sequence ID" value="NZ_BMIQ01000001.1"/>
</dbReference>
<keyword evidence="3" id="KW-1185">Reference proteome</keyword>
<feature type="transmembrane region" description="Helical" evidence="1">
    <location>
        <begin position="130"/>
        <end position="151"/>
    </location>
</feature>
<dbReference type="AlphaFoldDB" id="A0A916ZDP9"/>
<gene>
    <name evidence="2" type="primary">pelG</name>
    <name evidence="2" type="ORF">GCM10011390_06380</name>
</gene>
<comment type="caution">
    <text evidence="2">The sequence shown here is derived from an EMBL/GenBank/DDBJ whole genome shotgun (WGS) entry which is preliminary data.</text>
</comment>
<evidence type="ECO:0000313" key="3">
    <source>
        <dbReference type="Proteomes" id="UP000644699"/>
    </source>
</evidence>
<keyword evidence="1" id="KW-0812">Transmembrane</keyword>
<proteinExistence type="predicted"/>
<dbReference type="EMBL" id="BMIQ01000001">
    <property type="protein sequence ID" value="GGD90327.1"/>
    <property type="molecule type" value="Genomic_DNA"/>
</dbReference>
<evidence type="ECO:0000313" key="2">
    <source>
        <dbReference type="EMBL" id="GGD90327.1"/>
    </source>
</evidence>
<feature type="transmembrane region" description="Helical" evidence="1">
    <location>
        <begin position="274"/>
        <end position="294"/>
    </location>
</feature>
<dbReference type="Proteomes" id="UP000644699">
    <property type="component" value="Unassembled WGS sequence"/>
</dbReference>
<protein>
    <submittedName>
        <fullName evidence="2">Pellicle/biofilm biosynthesis Wzx-like polysaccharide transporter PelG</fullName>
    </submittedName>
</protein>
<evidence type="ECO:0000256" key="1">
    <source>
        <dbReference type="SAM" id="Phobius"/>
    </source>
</evidence>
<keyword evidence="1" id="KW-1133">Transmembrane helix</keyword>
<feature type="transmembrane region" description="Helical" evidence="1">
    <location>
        <begin position="98"/>
        <end position="124"/>
    </location>
</feature>
<feature type="transmembrane region" description="Helical" evidence="1">
    <location>
        <begin position="367"/>
        <end position="390"/>
    </location>
</feature>